<dbReference type="PANTHER" id="PTHR30055:SF148">
    <property type="entry name" value="TETR-FAMILY TRANSCRIPTIONAL REGULATOR"/>
    <property type="match status" value="1"/>
</dbReference>
<gene>
    <name evidence="6" type="ORF">AELLOGFF_05382</name>
</gene>
<dbReference type="SUPFAM" id="SSF48498">
    <property type="entry name" value="Tetracyclin repressor-like, C-terminal domain"/>
    <property type="match status" value="1"/>
</dbReference>
<evidence type="ECO:0000256" key="2">
    <source>
        <dbReference type="ARBA" id="ARBA00023125"/>
    </source>
</evidence>
<dbReference type="InterPro" id="IPR036271">
    <property type="entry name" value="Tet_transcr_reg_TetR-rel_C_sf"/>
</dbReference>
<evidence type="ECO:0000256" key="4">
    <source>
        <dbReference type="PROSITE-ProRule" id="PRU00335"/>
    </source>
</evidence>
<dbReference type="Pfam" id="PF00440">
    <property type="entry name" value="TetR_N"/>
    <property type="match status" value="1"/>
</dbReference>
<dbReference type="RefSeq" id="WP_200846060.1">
    <property type="nucleotide sequence ID" value="NZ_CACSIP010000032.1"/>
</dbReference>
<dbReference type="SUPFAM" id="SSF46689">
    <property type="entry name" value="Homeodomain-like"/>
    <property type="match status" value="1"/>
</dbReference>
<dbReference type="InterPro" id="IPR001647">
    <property type="entry name" value="HTH_TetR"/>
</dbReference>
<reference evidence="6 7" key="1">
    <citation type="submission" date="2019-11" db="EMBL/GenBank/DDBJ databases">
        <authorList>
            <person name="Holert J."/>
        </authorList>
    </citation>
    <scope>NUCLEOTIDE SEQUENCE [LARGE SCALE GENOMIC DNA]</scope>
    <source>
        <strain evidence="6">BC8_1</strain>
    </source>
</reference>
<protein>
    <submittedName>
        <fullName evidence="6">Putative HTH-type transcriptional regulator</fullName>
    </submittedName>
</protein>
<dbReference type="InterPro" id="IPR050109">
    <property type="entry name" value="HTH-type_TetR-like_transc_reg"/>
</dbReference>
<evidence type="ECO:0000313" key="6">
    <source>
        <dbReference type="EMBL" id="CAA0127926.1"/>
    </source>
</evidence>
<keyword evidence="3" id="KW-0804">Transcription</keyword>
<keyword evidence="2 4" id="KW-0238">DNA-binding</keyword>
<dbReference type="InterPro" id="IPR011075">
    <property type="entry name" value="TetR_C"/>
</dbReference>
<dbReference type="EMBL" id="CACSIP010000032">
    <property type="protein sequence ID" value="CAA0127926.1"/>
    <property type="molecule type" value="Genomic_DNA"/>
</dbReference>
<keyword evidence="7" id="KW-1185">Reference proteome</keyword>
<dbReference type="Gene3D" id="1.10.10.60">
    <property type="entry name" value="Homeodomain-like"/>
    <property type="match status" value="1"/>
</dbReference>
<evidence type="ECO:0000259" key="5">
    <source>
        <dbReference type="PROSITE" id="PS50977"/>
    </source>
</evidence>
<accession>A0A5S9R2I7</accession>
<evidence type="ECO:0000256" key="1">
    <source>
        <dbReference type="ARBA" id="ARBA00023015"/>
    </source>
</evidence>
<dbReference type="GO" id="GO:0000976">
    <property type="term" value="F:transcription cis-regulatory region binding"/>
    <property type="evidence" value="ECO:0007669"/>
    <property type="project" value="TreeGrafter"/>
</dbReference>
<dbReference type="InterPro" id="IPR009057">
    <property type="entry name" value="Homeodomain-like_sf"/>
</dbReference>
<dbReference type="Proteomes" id="UP000430146">
    <property type="component" value="Unassembled WGS sequence"/>
</dbReference>
<dbReference type="PROSITE" id="PS50977">
    <property type="entry name" value="HTH_TETR_2"/>
    <property type="match status" value="1"/>
</dbReference>
<dbReference type="GO" id="GO:0003700">
    <property type="term" value="F:DNA-binding transcription factor activity"/>
    <property type="evidence" value="ECO:0007669"/>
    <property type="project" value="TreeGrafter"/>
</dbReference>
<evidence type="ECO:0000256" key="3">
    <source>
        <dbReference type="ARBA" id="ARBA00023163"/>
    </source>
</evidence>
<dbReference type="PANTHER" id="PTHR30055">
    <property type="entry name" value="HTH-TYPE TRANSCRIPTIONAL REGULATOR RUTR"/>
    <property type="match status" value="1"/>
</dbReference>
<dbReference type="AlphaFoldDB" id="A0A5S9R2I7"/>
<keyword evidence="1" id="KW-0805">Transcription regulation</keyword>
<organism evidence="6 7">
    <name type="scientific">Mycolicibacterium vanbaalenii</name>
    <name type="common">Mycobacterium vanbaalenii</name>
    <dbReference type="NCBI Taxonomy" id="110539"/>
    <lineage>
        <taxon>Bacteria</taxon>
        <taxon>Bacillati</taxon>
        <taxon>Actinomycetota</taxon>
        <taxon>Actinomycetes</taxon>
        <taxon>Mycobacteriales</taxon>
        <taxon>Mycobacteriaceae</taxon>
        <taxon>Mycolicibacterium</taxon>
    </lineage>
</organism>
<proteinExistence type="predicted"/>
<dbReference type="Pfam" id="PF16859">
    <property type="entry name" value="TetR_C_11"/>
    <property type="match status" value="1"/>
</dbReference>
<feature type="DNA-binding region" description="H-T-H motif" evidence="4">
    <location>
        <begin position="38"/>
        <end position="57"/>
    </location>
</feature>
<dbReference type="Gene3D" id="1.10.357.10">
    <property type="entry name" value="Tetracycline Repressor, domain 2"/>
    <property type="match status" value="1"/>
</dbReference>
<evidence type="ECO:0000313" key="7">
    <source>
        <dbReference type="Proteomes" id="UP000430146"/>
    </source>
</evidence>
<feature type="domain" description="HTH tetR-type" evidence="5">
    <location>
        <begin position="15"/>
        <end position="75"/>
    </location>
</feature>
<sequence length="203" mass="22170">MSLTSDAVPQRRRGPALENALLAAAWDELNERGYDDFTVDGVAARARTSRAVLYRRWPGKPELVHATLIAAIKKDSVTVPDTGSLRGDVIDLLRQANSQRGHLAVTVITRLGGFYRDTGTNLADLRDALEGELGVTMDDLIARAVARGEIRPDQINGRIAQLPADLLRHDLLFTQAPLTDDAIEEIVDVVFLPLVRLGGDDNI</sequence>
<name>A0A5S9R2I7_MYCVN</name>